<evidence type="ECO:0000256" key="1">
    <source>
        <dbReference type="SAM" id="MobiDB-lite"/>
    </source>
</evidence>
<gene>
    <name evidence="3" type="ORF">AAV99_02915</name>
</gene>
<feature type="compositionally biased region" description="Acidic residues" evidence="1">
    <location>
        <begin position="69"/>
        <end position="81"/>
    </location>
</feature>
<dbReference type="Proteomes" id="UP000053455">
    <property type="component" value="Unassembled WGS sequence"/>
</dbReference>
<evidence type="ECO:0008006" key="5">
    <source>
        <dbReference type="Google" id="ProtNLM"/>
    </source>
</evidence>
<keyword evidence="4" id="KW-1185">Reference proteome</keyword>
<comment type="caution">
    <text evidence="3">The sequence shown here is derived from an EMBL/GenBank/DDBJ whole genome shotgun (WGS) entry which is preliminary data.</text>
</comment>
<feature type="signal peptide" evidence="2">
    <location>
        <begin position="1"/>
        <end position="24"/>
    </location>
</feature>
<keyword evidence="2" id="KW-0732">Signal</keyword>
<accession>A0A0H0XRD0</accession>
<feature type="chain" id="PRO_5002588920" description="Argininosuccinate lyase" evidence="2">
    <location>
        <begin position="25"/>
        <end position="81"/>
    </location>
</feature>
<dbReference type="PATRIC" id="fig|874156.12.peg.607"/>
<dbReference type="AlphaFoldDB" id="A0A0H0XRD0"/>
<feature type="region of interest" description="Disordered" evidence="1">
    <location>
        <begin position="58"/>
        <end position="81"/>
    </location>
</feature>
<dbReference type="STRING" id="874156.GCA_001021555_00696"/>
<dbReference type="PROSITE" id="PS51257">
    <property type="entry name" value="PROKAR_LIPOPROTEIN"/>
    <property type="match status" value="1"/>
</dbReference>
<proteinExistence type="predicted"/>
<dbReference type="EMBL" id="LBHU01000001">
    <property type="protein sequence ID" value="KLI65183.1"/>
    <property type="molecule type" value="Genomic_DNA"/>
</dbReference>
<name>A0A0H0XRD0_9SPHN</name>
<evidence type="ECO:0000256" key="2">
    <source>
        <dbReference type="SAM" id="SignalP"/>
    </source>
</evidence>
<protein>
    <recommendedName>
        <fullName evidence="5">Argininosuccinate lyase</fullName>
    </recommendedName>
</protein>
<reference evidence="3 4" key="1">
    <citation type="submission" date="2015-04" db="EMBL/GenBank/DDBJ databases">
        <title>The draft genome sequence of Erythrobacter marinus HWDM-33.</title>
        <authorList>
            <person name="Zhuang L."/>
            <person name="Liu Y."/>
            <person name="Shao Z."/>
        </authorList>
    </citation>
    <scope>NUCLEOTIDE SEQUENCE [LARGE SCALE GENOMIC DNA]</scope>
    <source>
        <strain evidence="3 4">HWDM-33</strain>
    </source>
</reference>
<organism evidence="3 4">
    <name type="scientific">Aurantiacibacter marinus</name>
    <dbReference type="NCBI Taxonomy" id="874156"/>
    <lineage>
        <taxon>Bacteria</taxon>
        <taxon>Pseudomonadati</taxon>
        <taxon>Pseudomonadota</taxon>
        <taxon>Alphaproteobacteria</taxon>
        <taxon>Sphingomonadales</taxon>
        <taxon>Erythrobacteraceae</taxon>
        <taxon>Aurantiacibacter</taxon>
    </lineage>
</organism>
<evidence type="ECO:0000313" key="3">
    <source>
        <dbReference type="EMBL" id="KLI65183.1"/>
    </source>
</evidence>
<sequence>MKRTLTRFAAVATLAFGLGACGSAEEETVYEPAVEDLSGGELQMADPDAEGVAVELPETEMTNVPPETMTEEMPDDSEAAE</sequence>
<dbReference type="RefSeq" id="WP_047093088.1">
    <property type="nucleotide sequence ID" value="NZ_LBHU01000001.1"/>
</dbReference>
<evidence type="ECO:0000313" key="4">
    <source>
        <dbReference type="Proteomes" id="UP000053455"/>
    </source>
</evidence>